<accession>A0A6A4C5S8</accession>
<evidence type="ECO:0000256" key="1">
    <source>
        <dbReference type="SAM" id="Phobius"/>
    </source>
</evidence>
<dbReference type="Proteomes" id="UP000434957">
    <property type="component" value="Unassembled WGS sequence"/>
</dbReference>
<keyword evidence="1" id="KW-0812">Transmembrane</keyword>
<feature type="transmembrane region" description="Helical" evidence="1">
    <location>
        <begin position="55"/>
        <end position="77"/>
    </location>
</feature>
<reference evidence="3 4" key="1">
    <citation type="submission" date="2018-08" db="EMBL/GenBank/DDBJ databases">
        <title>Genomic investigation of the strawberry pathogen Phytophthora fragariae indicates pathogenicity is determined by transcriptional variation in three key races.</title>
        <authorList>
            <person name="Adams T.M."/>
            <person name="Armitage A.D."/>
            <person name="Sobczyk M.K."/>
            <person name="Bates H.J."/>
            <person name="Dunwell J.M."/>
            <person name="Nellist C.F."/>
            <person name="Harrison R.J."/>
        </authorList>
    </citation>
    <scope>NUCLEOTIDE SEQUENCE [LARGE SCALE GENOMIC DNA]</scope>
    <source>
        <strain evidence="3 4">SCRP333</strain>
    </source>
</reference>
<gene>
    <name evidence="3" type="ORF">PR003_g26510</name>
</gene>
<dbReference type="AlphaFoldDB" id="A0A6A4C5S8"/>
<evidence type="ECO:0000313" key="3">
    <source>
        <dbReference type="EMBL" id="KAE9285691.1"/>
    </source>
</evidence>
<keyword evidence="4" id="KW-1185">Reference proteome</keyword>
<keyword evidence="1" id="KW-0472">Membrane</keyword>
<organism evidence="3 4">
    <name type="scientific">Phytophthora rubi</name>
    <dbReference type="NCBI Taxonomy" id="129364"/>
    <lineage>
        <taxon>Eukaryota</taxon>
        <taxon>Sar</taxon>
        <taxon>Stramenopiles</taxon>
        <taxon>Oomycota</taxon>
        <taxon>Peronosporomycetes</taxon>
        <taxon>Peronosporales</taxon>
        <taxon>Peronosporaceae</taxon>
        <taxon>Phytophthora</taxon>
    </lineage>
</organism>
<proteinExistence type="predicted"/>
<name>A0A6A4C5S8_9STRA</name>
<evidence type="ECO:0000313" key="4">
    <source>
        <dbReference type="Proteomes" id="UP000434957"/>
    </source>
</evidence>
<dbReference type="EMBL" id="QXFT01003449">
    <property type="protein sequence ID" value="KAE9285691.1"/>
    <property type="molecule type" value="Genomic_DNA"/>
</dbReference>
<comment type="caution">
    <text evidence="3">The sequence shown here is derived from an EMBL/GenBank/DDBJ whole genome shotgun (WGS) entry which is preliminary data.</text>
</comment>
<evidence type="ECO:0000259" key="2">
    <source>
        <dbReference type="Pfam" id="PF07727"/>
    </source>
</evidence>
<protein>
    <recommendedName>
        <fullName evidence="2">Reverse transcriptase Ty1/copia-type domain-containing protein</fullName>
    </recommendedName>
</protein>
<dbReference type="InterPro" id="IPR013103">
    <property type="entry name" value="RVT_2"/>
</dbReference>
<sequence>MSEARRSKQWPYWHDAVKEELAALEEYDTFELVDAPENELALDNTVQGDRPVYEIHYLITYAPVAALATVRVFLVLVDKFNLHVRQGDAPSAYVKAELRERVFMRQGKGFEKAGHERKVWRLRKALYGLKQAGRAWHMEFDSFLKSLGLNTAPGDACLYYARDQGGLYLVHSWPIPVTPSMLIQRVWDDPDATELDRWVLNEYSRVSLIHGDFNKDEAEVVGKTEGGKYDGLPCFVWR</sequence>
<keyword evidence="1" id="KW-1133">Transmembrane helix</keyword>
<dbReference type="Pfam" id="PF07727">
    <property type="entry name" value="RVT_2"/>
    <property type="match status" value="1"/>
</dbReference>
<feature type="domain" description="Reverse transcriptase Ty1/copia-type" evidence="2">
    <location>
        <begin position="46"/>
        <end position="162"/>
    </location>
</feature>